<keyword evidence="6" id="KW-0479">Metal-binding</keyword>
<evidence type="ECO:0000256" key="11">
    <source>
        <dbReference type="ARBA" id="ARBA00023136"/>
    </source>
</evidence>
<evidence type="ECO:0000256" key="10">
    <source>
        <dbReference type="ARBA" id="ARBA00023033"/>
    </source>
</evidence>
<protein>
    <submittedName>
        <fullName evidence="13">Cytochrome P450</fullName>
    </submittedName>
</protein>
<dbReference type="InterPro" id="IPR050364">
    <property type="entry name" value="Cytochrome_P450_fung"/>
</dbReference>
<comment type="similarity">
    <text evidence="3">Belongs to the cytochrome P450 family.</text>
</comment>
<evidence type="ECO:0000256" key="2">
    <source>
        <dbReference type="ARBA" id="ARBA00004167"/>
    </source>
</evidence>
<evidence type="ECO:0000256" key="5">
    <source>
        <dbReference type="ARBA" id="ARBA00022692"/>
    </source>
</evidence>
<evidence type="ECO:0000256" key="3">
    <source>
        <dbReference type="ARBA" id="ARBA00010617"/>
    </source>
</evidence>
<evidence type="ECO:0000256" key="8">
    <source>
        <dbReference type="ARBA" id="ARBA00023002"/>
    </source>
</evidence>
<comment type="subcellular location">
    <subcellularLocation>
        <location evidence="2">Membrane</location>
        <topology evidence="2">Single-pass membrane protein</topology>
    </subcellularLocation>
</comment>
<keyword evidence="4" id="KW-0349">Heme</keyword>
<dbReference type="EMBL" id="KV448977">
    <property type="protein sequence ID" value="OAX32553.1"/>
    <property type="molecule type" value="Genomic_DNA"/>
</dbReference>
<dbReference type="PANTHER" id="PTHR46300">
    <property type="entry name" value="P450, PUTATIVE (EUROFUNG)-RELATED-RELATED"/>
    <property type="match status" value="1"/>
</dbReference>
<evidence type="ECO:0000256" key="6">
    <source>
        <dbReference type="ARBA" id="ARBA00022723"/>
    </source>
</evidence>
<accession>A0A1B7MIY3</accession>
<dbReference type="GO" id="GO:0016705">
    <property type="term" value="F:oxidoreductase activity, acting on paired donors, with incorporation or reduction of molecular oxygen"/>
    <property type="evidence" value="ECO:0007669"/>
    <property type="project" value="InterPro"/>
</dbReference>
<dbReference type="AlphaFoldDB" id="A0A1B7MIY3"/>
<dbReference type="GO" id="GO:0004497">
    <property type="term" value="F:monooxygenase activity"/>
    <property type="evidence" value="ECO:0007669"/>
    <property type="project" value="UniProtKB-KW"/>
</dbReference>
<proteinExistence type="inferred from homology"/>
<keyword evidence="11 12" id="KW-0472">Membrane</keyword>
<dbReference type="STRING" id="1314800.A0A1B7MIY3"/>
<feature type="transmembrane region" description="Helical" evidence="12">
    <location>
        <begin position="226"/>
        <end position="249"/>
    </location>
</feature>
<dbReference type="OrthoDB" id="2681947at2759"/>
<dbReference type="GO" id="GO:0016020">
    <property type="term" value="C:membrane"/>
    <property type="evidence" value="ECO:0007669"/>
    <property type="project" value="UniProtKB-SubCell"/>
</dbReference>
<keyword evidence="5 12" id="KW-0812">Transmembrane</keyword>
<dbReference type="SUPFAM" id="SSF48264">
    <property type="entry name" value="Cytochrome P450"/>
    <property type="match status" value="1"/>
</dbReference>
<dbReference type="Proteomes" id="UP000092154">
    <property type="component" value="Unassembled WGS sequence"/>
</dbReference>
<dbReference type="PANTHER" id="PTHR46300:SF2">
    <property type="entry name" value="CYTOCHROME P450 MONOOXYGENASE ALNH-RELATED"/>
    <property type="match status" value="1"/>
</dbReference>
<evidence type="ECO:0000256" key="7">
    <source>
        <dbReference type="ARBA" id="ARBA00022989"/>
    </source>
</evidence>
<dbReference type="InterPro" id="IPR036396">
    <property type="entry name" value="Cyt_P450_sf"/>
</dbReference>
<evidence type="ECO:0000256" key="1">
    <source>
        <dbReference type="ARBA" id="ARBA00001971"/>
    </source>
</evidence>
<evidence type="ECO:0000313" key="14">
    <source>
        <dbReference type="Proteomes" id="UP000092154"/>
    </source>
</evidence>
<dbReference type="GO" id="GO:0005506">
    <property type="term" value="F:iron ion binding"/>
    <property type="evidence" value="ECO:0007669"/>
    <property type="project" value="InterPro"/>
</dbReference>
<dbReference type="InterPro" id="IPR001128">
    <property type="entry name" value="Cyt_P450"/>
</dbReference>
<keyword evidence="7 12" id="KW-1133">Transmembrane helix</keyword>
<keyword evidence="14" id="KW-1185">Reference proteome</keyword>
<organism evidence="13 14">
    <name type="scientific">Rhizopogon vinicolor AM-OR11-026</name>
    <dbReference type="NCBI Taxonomy" id="1314800"/>
    <lineage>
        <taxon>Eukaryota</taxon>
        <taxon>Fungi</taxon>
        <taxon>Dikarya</taxon>
        <taxon>Basidiomycota</taxon>
        <taxon>Agaricomycotina</taxon>
        <taxon>Agaricomycetes</taxon>
        <taxon>Agaricomycetidae</taxon>
        <taxon>Boletales</taxon>
        <taxon>Suillineae</taxon>
        <taxon>Rhizopogonaceae</taxon>
        <taxon>Rhizopogon</taxon>
    </lineage>
</organism>
<evidence type="ECO:0000256" key="9">
    <source>
        <dbReference type="ARBA" id="ARBA00023004"/>
    </source>
</evidence>
<dbReference type="Pfam" id="PF00067">
    <property type="entry name" value="p450"/>
    <property type="match status" value="1"/>
</dbReference>
<dbReference type="Gene3D" id="1.10.630.10">
    <property type="entry name" value="Cytochrome P450"/>
    <property type="match status" value="1"/>
</dbReference>
<evidence type="ECO:0000256" key="12">
    <source>
        <dbReference type="SAM" id="Phobius"/>
    </source>
</evidence>
<keyword evidence="9" id="KW-0408">Iron</keyword>
<name>A0A1B7MIY3_9AGAM</name>
<evidence type="ECO:0000256" key="4">
    <source>
        <dbReference type="ARBA" id="ARBA00022617"/>
    </source>
</evidence>
<comment type="cofactor">
    <cofactor evidence="1">
        <name>heme</name>
        <dbReference type="ChEBI" id="CHEBI:30413"/>
    </cofactor>
</comment>
<feature type="transmembrane region" description="Helical" evidence="12">
    <location>
        <begin position="20"/>
        <end position="44"/>
    </location>
</feature>
<reference evidence="13 14" key="1">
    <citation type="submission" date="2016-06" db="EMBL/GenBank/DDBJ databases">
        <title>Comparative genomics of the ectomycorrhizal sister species Rhizopogon vinicolor and Rhizopogon vesiculosus (Basidiomycota: Boletales) reveals a divergence of the mating type B locus.</title>
        <authorList>
            <consortium name="DOE Joint Genome Institute"/>
            <person name="Mujic A.B."/>
            <person name="Kuo A."/>
            <person name="Tritt A."/>
            <person name="Lipzen A."/>
            <person name="Chen C."/>
            <person name="Johnson J."/>
            <person name="Sharma A."/>
            <person name="Barry K."/>
            <person name="Grigoriev I.V."/>
            <person name="Spatafora J.W."/>
        </authorList>
    </citation>
    <scope>NUCLEOTIDE SEQUENCE [LARGE SCALE GENOMIC DNA]</scope>
    <source>
        <strain evidence="13 14">AM-OR11-026</strain>
    </source>
</reference>
<dbReference type="GO" id="GO:0020037">
    <property type="term" value="F:heme binding"/>
    <property type="evidence" value="ECO:0007669"/>
    <property type="project" value="InterPro"/>
</dbReference>
<sequence>MQHFTRASLKSVPTTYRRTYLAMLDIEPMLYLATSALVLVSLSWGRKLWENRSRPPLPPGPPCLPLLGSILSLHDPVRPWLSFNALRSTYGDIIYARLLTKPVVVVNSEEIARDLFELRSTIYTDRPQSIVYEHFSLDFNMGLLPYGDRWRLHRRILHQQFHQAAIHTYHDDLLRSIHKMLFSILQDPTNYTSHIKMFTSSFILSIVYDYQPKSENDRIVRFMLKFLELAVTATGPGAAMVIGTFPFLLQLPAWFPGARFKRASVECLQAGHDMKEIPFQHVTDRMSNGQMPPCLVADTMNRMNGFENKVIENAVKEAASFAFAGICAEGKSPLVSHLSCVFSDK</sequence>
<gene>
    <name evidence="13" type="ORF">K503DRAFT_598582</name>
</gene>
<evidence type="ECO:0000313" key="13">
    <source>
        <dbReference type="EMBL" id="OAX32553.1"/>
    </source>
</evidence>
<keyword evidence="10" id="KW-0503">Monooxygenase</keyword>
<keyword evidence="8" id="KW-0560">Oxidoreductase</keyword>
<dbReference type="InParanoid" id="A0A1B7MIY3"/>